<feature type="chain" id="PRO_5044004119" evidence="1">
    <location>
        <begin position="23"/>
        <end position="230"/>
    </location>
</feature>
<evidence type="ECO:0000256" key="1">
    <source>
        <dbReference type="SAM" id="SignalP"/>
    </source>
</evidence>
<dbReference type="Proteomes" id="UP001243844">
    <property type="component" value="Unassembled WGS sequence"/>
</dbReference>
<feature type="signal peptide" evidence="1">
    <location>
        <begin position="1"/>
        <end position="22"/>
    </location>
</feature>
<evidence type="ECO:0000313" key="3">
    <source>
        <dbReference type="Proteomes" id="UP001243844"/>
    </source>
</evidence>
<name>A0AAW8J7B9_9GAMM</name>
<accession>A0AAW8J7B9</accession>
<dbReference type="AlphaFoldDB" id="A0AAW8J7B9"/>
<dbReference type="RefSeq" id="WP_308981120.1">
    <property type="nucleotide sequence ID" value="NZ_JAVIDL010000006.1"/>
</dbReference>
<keyword evidence="1" id="KW-0732">Signal</keyword>
<proteinExistence type="predicted"/>
<organism evidence="2 3">
    <name type="scientific">Acinetobacter rudis</name>
    <dbReference type="NCBI Taxonomy" id="632955"/>
    <lineage>
        <taxon>Bacteria</taxon>
        <taxon>Pseudomonadati</taxon>
        <taxon>Pseudomonadota</taxon>
        <taxon>Gammaproteobacteria</taxon>
        <taxon>Moraxellales</taxon>
        <taxon>Moraxellaceae</taxon>
        <taxon>Acinetobacter</taxon>
    </lineage>
</organism>
<protein>
    <submittedName>
        <fullName evidence="2">Uncharacterized protein</fullName>
    </submittedName>
</protein>
<sequence>MIRFILALCSTLLFSISNFSYATTIPTTYTPAVAKAVQQLQQDFAALMLVDAKEIQTAPINAAYKNALLKQDEKQIKKLFSKQQQDFIQQMKKLNQGGDHSALLALVEWSLFSQDRDILQDISLQPLRQLSQQGNAQASYLSALLIEYTDQKQYISLLEQAAQMRLVDEYHFRLPVELQDSKKAEYYRNLAEKSMGKEKYQEAICAVSNCEEDLEWEYVEIPMPESLKNN</sequence>
<gene>
    <name evidence="2" type="ORF">RFH47_04510</name>
</gene>
<reference evidence="2" key="1">
    <citation type="submission" date="2023-08" db="EMBL/GenBank/DDBJ databases">
        <title>Emergence of clinically-relevant ST2 carbapenem-resistant Acinetobacter baumannii strains in hospital sewages in Zhejiang, East of China.</title>
        <authorList>
            <person name="Kaichao C."/>
            <person name="Zhang R."/>
        </authorList>
    </citation>
    <scope>NUCLEOTIDE SEQUENCE</scope>
    <source>
        <strain evidence="2">M-RB-37</strain>
    </source>
</reference>
<evidence type="ECO:0000313" key="2">
    <source>
        <dbReference type="EMBL" id="MDQ8934997.1"/>
    </source>
</evidence>
<comment type="caution">
    <text evidence="2">The sequence shown here is derived from an EMBL/GenBank/DDBJ whole genome shotgun (WGS) entry which is preliminary data.</text>
</comment>
<dbReference type="EMBL" id="JAVIDL010000006">
    <property type="protein sequence ID" value="MDQ8934997.1"/>
    <property type="molecule type" value="Genomic_DNA"/>
</dbReference>